<dbReference type="Proteomes" id="UP001642720">
    <property type="component" value="Unassembled WGS sequence"/>
</dbReference>
<dbReference type="SUPFAM" id="SSF55811">
    <property type="entry name" value="Nudix"/>
    <property type="match status" value="1"/>
</dbReference>
<evidence type="ECO:0000313" key="2">
    <source>
        <dbReference type="EMBL" id="TFB06090.1"/>
    </source>
</evidence>
<dbReference type="RefSeq" id="XP_073562291.1">
    <property type="nucleotide sequence ID" value="XM_073698831.1"/>
</dbReference>
<proteinExistence type="predicted"/>
<gene>
    <name evidence="2" type="ORF">CCMA1212_001405</name>
</gene>
<protein>
    <recommendedName>
        <fullName evidence="1">Nudix hydrolase domain-containing protein</fullName>
    </recommendedName>
</protein>
<dbReference type="InterPro" id="IPR000086">
    <property type="entry name" value="NUDIX_hydrolase_dom"/>
</dbReference>
<evidence type="ECO:0000313" key="3">
    <source>
        <dbReference type="Proteomes" id="UP001642720"/>
    </source>
</evidence>
<feature type="domain" description="Nudix hydrolase" evidence="1">
    <location>
        <begin position="44"/>
        <end position="191"/>
    </location>
</feature>
<accession>A0ABY2HFI6</accession>
<evidence type="ECO:0000259" key="1">
    <source>
        <dbReference type="PROSITE" id="PS51462"/>
    </source>
</evidence>
<dbReference type="InterPro" id="IPR015797">
    <property type="entry name" value="NUDIX_hydrolase-like_dom_sf"/>
</dbReference>
<organism evidence="2 3">
    <name type="scientific">Trichoderma ghanense</name>
    <dbReference type="NCBI Taxonomy" id="65468"/>
    <lineage>
        <taxon>Eukaryota</taxon>
        <taxon>Fungi</taxon>
        <taxon>Dikarya</taxon>
        <taxon>Ascomycota</taxon>
        <taxon>Pezizomycotina</taxon>
        <taxon>Sordariomycetes</taxon>
        <taxon>Hypocreomycetidae</taxon>
        <taxon>Hypocreales</taxon>
        <taxon>Hypocreaceae</taxon>
        <taxon>Trichoderma</taxon>
    </lineage>
</organism>
<dbReference type="GeneID" id="300573281"/>
<dbReference type="CDD" id="cd02883">
    <property type="entry name" value="NUDIX_Hydrolase"/>
    <property type="match status" value="1"/>
</dbReference>
<name>A0ABY2HFI6_9HYPO</name>
<dbReference type="PANTHER" id="PTHR43736:SF1">
    <property type="entry name" value="DIHYDRONEOPTERIN TRIPHOSPHATE DIPHOSPHATASE"/>
    <property type="match status" value="1"/>
</dbReference>
<sequence length="206" mass="22601">MAIPNTAIDTNSQGSPVADFAFDESLVEYTVPKTDWLRIHEKSFDGVHTSAFIFDDQGRVLLVQRAAHDSMPNLWETPGGAVDAGDASILAGCAREVWEEVGLVARRMVRLVTEGGGGGGGGEKWSVFTNRDGTRVFCGFGFEVEVEGGGGGKVVMLDEREHQDFVWAEEEDVRRGEVGGRKIGLTGVVMRNKLLEAFRLRREREE</sequence>
<comment type="caution">
    <text evidence="2">The sequence shown here is derived from an EMBL/GenBank/DDBJ whole genome shotgun (WGS) entry which is preliminary data.</text>
</comment>
<dbReference type="EMBL" id="PPTA01000002">
    <property type="protein sequence ID" value="TFB06090.1"/>
    <property type="molecule type" value="Genomic_DNA"/>
</dbReference>
<dbReference type="PROSITE" id="PS51462">
    <property type="entry name" value="NUDIX"/>
    <property type="match status" value="1"/>
</dbReference>
<keyword evidence="3" id="KW-1185">Reference proteome</keyword>
<dbReference type="Pfam" id="PF00293">
    <property type="entry name" value="NUDIX"/>
    <property type="match status" value="1"/>
</dbReference>
<dbReference type="Gene3D" id="3.90.79.10">
    <property type="entry name" value="Nucleoside Triphosphate Pyrophosphohydrolase"/>
    <property type="match status" value="1"/>
</dbReference>
<dbReference type="PANTHER" id="PTHR43736">
    <property type="entry name" value="ADP-RIBOSE PYROPHOSPHATASE"/>
    <property type="match status" value="1"/>
</dbReference>
<reference evidence="2 3" key="1">
    <citation type="submission" date="2018-01" db="EMBL/GenBank/DDBJ databases">
        <title>Genome characterization of the sugarcane-associated fungus Trichoderma ghanense CCMA-1212 and their application in lignocelulose bioconversion.</title>
        <authorList>
            <person name="Steindorff A.S."/>
            <person name="Mendes T.D."/>
            <person name="Vilela E.S.D."/>
            <person name="Rodrigues D.S."/>
            <person name="Formighieri E.F."/>
            <person name="Melo I.S."/>
            <person name="Favaro L.C.L."/>
        </authorList>
    </citation>
    <scope>NUCLEOTIDE SEQUENCE [LARGE SCALE GENOMIC DNA]</scope>
    <source>
        <strain evidence="2 3">CCMA-1212</strain>
    </source>
</reference>